<keyword evidence="2" id="KW-1185">Reference proteome</keyword>
<organism evidence="1 2">
    <name type="scientific">Mycena albidolilacea</name>
    <dbReference type="NCBI Taxonomy" id="1033008"/>
    <lineage>
        <taxon>Eukaryota</taxon>
        <taxon>Fungi</taxon>
        <taxon>Dikarya</taxon>
        <taxon>Basidiomycota</taxon>
        <taxon>Agaricomycotina</taxon>
        <taxon>Agaricomycetes</taxon>
        <taxon>Agaricomycetidae</taxon>
        <taxon>Agaricales</taxon>
        <taxon>Marasmiineae</taxon>
        <taxon>Mycenaceae</taxon>
        <taxon>Mycena</taxon>
    </lineage>
</organism>
<protein>
    <submittedName>
        <fullName evidence="1">Uncharacterized protein</fullName>
    </submittedName>
</protein>
<comment type="caution">
    <text evidence="1">The sequence shown here is derived from an EMBL/GenBank/DDBJ whole genome shotgun (WGS) entry which is preliminary data.</text>
</comment>
<dbReference type="AlphaFoldDB" id="A0AAD7EEM4"/>
<reference evidence="1" key="1">
    <citation type="submission" date="2023-03" db="EMBL/GenBank/DDBJ databases">
        <title>Massive genome expansion in bonnet fungi (Mycena s.s.) driven by repeated elements and novel gene families across ecological guilds.</title>
        <authorList>
            <consortium name="Lawrence Berkeley National Laboratory"/>
            <person name="Harder C.B."/>
            <person name="Miyauchi S."/>
            <person name="Viragh M."/>
            <person name="Kuo A."/>
            <person name="Thoen E."/>
            <person name="Andreopoulos B."/>
            <person name="Lu D."/>
            <person name="Skrede I."/>
            <person name="Drula E."/>
            <person name="Henrissat B."/>
            <person name="Morin E."/>
            <person name="Kohler A."/>
            <person name="Barry K."/>
            <person name="LaButti K."/>
            <person name="Morin E."/>
            <person name="Salamov A."/>
            <person name="Lipzen A."/>
            <person name="Mereny Z."/>
            <person name="Hegedus B."/>
            <person name="Baldrian P."/>
            <person name="Stursova M."/>
            <person name="Weitz H."/>
            <person name="Taylor A."/>
            <person name="Grigoriev I.V."/>
            <person name="Nagy L.G."/>
            <person name="Martin F."/>
            <person name="Kauserud H."/>
        </authorList>
    </citation>
    <scope>NUCLEOTIDE SEQUENCE</scope>
    <source>
        <strain evidence="1">CBHHK002</strain>
    </source>
</reference>
<name>A0AAD7EEM4_9AGAR</name>
<dbReference type="EMBL" id="JARIHO010000064">
    <property type="protein sequence ID" value="KAJ7314962.1"/>
    <property type="molecule type" value="Genomic_DNA"/>
</dbReference>
<proteinExistence type="predicted"/>
<sequence length="179" mass="18993">MSSGQTGSTRSPLTVKFAVIDDEGGRRLLGTTSYSQCAPPSILAIFALPHICLANWSPGKGAQVNFYTDTQCTAYNGEVAAWWNQAQPLVGVAGSGATQAQFITLNMLGNSLSINTAALWGFSTATEPARGSGFCTLWDGFGCTENTVPSYYNTTGQPDCQPSRSTAGFLWKSANCWLI</sequence>
<dbReference type="Proteomes" id="UP001218218">
    <property type="component" value="Unassembled WGS sequence"/>
</dbReference>
<evidence type="ECO:0000313" key="1">
    <source>
        <dbReference type="EMBL" id="KAJ7314962.1"/>
    </source>
</evidence>
<gene>
    <name evidence="1" type="ORF">DFH08DRAFT_1040571</name>
</gene>
<evidence type="ECO:0000313" key="2">
    <source>
        <dbReference type="Proteomes" id="UP001218218"/>
    </source>
</evidence>
<accession>A0AAD7EEM4</accession>